<protein>
    <submittedName>
        <fullName evidence="1">Uncharacterized protein</fullName>
    </submittedName>
</protein>
<dbReference type="Proteomes" id="UP000255207">
    <property type="component" value="Unassembled WGS sequence"/>
</dbReference>
<dbReference type="OrthoDB" id="100177at2"/>
<proteinExistence type="predicted"/>
<accession>A0A370L5E1</accession>
<evidence type="ECO:0000313" key="1">
    <source>
        <dbReference type="EMBL" id="RDJ24263.1"/>
    </source>
</evidence>
<organism evidence="1 2">
    <name type="scientific">Bosea caraganae</name>
    <dbReference type="NCBI Taxonomy" id="2763117"/>
    <lineage>
        <taxon>Bacteria</taxon>
        <taxon>Pseudomonadati</taxon>
        <taxon>Pseudomonadota</taxon>
        <taxon>Alphaproteobacteria</taxon>
        <taxon>Hyphomicrobiales</taxon>
        <taxon>Boseaceae</taxon>
        <taxon>Bosea</taxon>
    </lineage>
</organism>
<keyword evidence="2" id="KW-1185">Reference proteome</keyword>
<sequence length="271" mass="29806">MDDGISALRHKNPPAKDILTALEAVLACDTLRLSERNRRFLSFVVAQTVSGNGERIKAYSIGVDVFGRDDTFDPTLDPIVRIEATRIRSALTAYYEQKGAGDRVRIAIPPGSYVPTFSWARRDAGARIKRLPISERQVVRAEAATMIINDRTSRADPDVASRGELFADALVGLLRKARFKVHVVPSAEHRAALDAIHEVFSHPKDAYSLDIAVRPMVAHRRYSWRLSDLRNGEILASDSRDYVVAPAPCFDLIDALAGDAADAIASAVSDR</sequence>
<gene>
    <name evidence="1" type="ORF">DWE98_15290</name>
</gene>
<comment type="caution">
    <text evidence="1">The sequence shown here is derived from an EMBL/GenBank/DDBJ whole genome shotgun (WGS) entry which is preliminary data.</text>
</comment>
<reference evidence="2" key="1">
    <citation type="submission" date="2018-07" db="EMBL/GenBank/DDBJ databases">
        <authorList>
            <person name="Safronova V.I."/>
            <person name="Chirak E.R."/>
            <person name="Sazanova A.L."/>
        </authorList>
    </citation>
    <scope>NUCLEOTIDE SEQUENCE [LARGE SCALE GENOMIC DNA]</scope>
    <source>
        <strain evidence="2">RCAM04685</strain>
    </source>
</reference>
<name>A0A370L5E1_9HYPH</name>
<dbReference type="EMBL" id="QQTP01000007">
    <property type="protein sequence ID" value="RDJ24263.1"/>
    <property type="molecule type" value="Genomic_DNA"/>
</dbReference>
<dbReference type="AlphaFoldDB" id="A0A370L5E1"/>
<dbReference type="RefSeq" id="WP_114830121.1">
    <property type="nucleotide sequence ID" value="NZ_QQTO01000007.1"/>
</dbReference>
<evidence type="ECO:0000313" key="2">
    <source>
        <dbReference type="Proteomes" id="UP000255207"/>
    </source>
</evidence>